<gene>
    <name evidence="1" type="ORF">EK417_18850</name>
</gene>
<name>A0ABY2R294_9FLAO</name>
<evidence type="ECO:0000313" key="1">
    <source>
        <dbReference type="EMBL" id="THV56430.1"/>
    </source>
</evidence>
<keyword evidence="2" id="KW-1185">Reference proteome</keyword>
<dbReference type="InterPro" id="IPR027417">
    <property type="entry name" value="P-loop_NTPase"/>
</dbReference>
<protein>
    <recommendedName>
        <fullName evidence="3">ATP-binding protein</fullName>
    </recommendedName>
</protein>
<evidence type="ECO:0008006" key="3">
    <source>
        <dbReference type="Google" id="ProtNLM"/>
    </source>
</evidence>
<dbReference type="RefSeq" id="WP_136523030.1">
    <property type="nucleotide sequence ID" value="NZ_SDLV01000053.1"/>
</dbReference>
<dbReference type="Proteomes" id="UP000306038">
    <property type="component" value="Unassembled WGS sequence"/>
</dbReference>
<organism evidence="1 2">
    <name type="scientific">Chryseobacterium candidae</name>
    <dbReference type="NCBI Taxonomy" id="1978493"/>
    <lineage>
        <taxon>Bacteria</taxon>
        <taxon>Pseudomonadati</taxon>
        <taxon>Bacteroidota</taxon>
        <taxon>Flavobacteriia</taxon>
        <taxon>Flavobacteriales</taxon>
        <taxon>Weeksellaceae</taxon>
        <taxon>Chryseobacterium group</taxon>
        <taxon>Chryseobacterium</taxon>
    </lineage>
</organism>
<comment type="caution">
    <text evidence="1">The sequence shown here is derived from an EMBL/GenBank/DDBJ whole genome shotgun (WGS) entry which is preliminary data.</text>
</comment>
<sequence>MKINNLWEKLSLPEGKKLNTFKMDVAEGKVPELPYYIVGQESLKKIIGEKIEKIDSSRMTSNLIIASYGNGKTNLLKYIQLFFTIHKEYNIKVHNVRADIERTDLIIFLLKIIQDSHLDDLISAIKHNRNNDQQLKNFVNDFQSNFAEIKEYSKFLFNPKHDDEVLKELIYLGTGRLYNKRYFDKYKIEQLKDFNRREILVFFLNLLANENVFLIFGIDEIEKIREKSKIRFNHFLTSYRELVDLFNLINGHYLIIAMTDSTDSNSISEANNALYTRIKNDIITIEPLTNPQDLKELIIYLNDLFGTKKEVEAVVTRIRKSLSQINRTNIQNIAKILFEEELIQPFETTLEDYNLSKIFYDTYSGLERDEAFKNIHRKFFDPFEYYIESLQFDTQKLNRQERVFVDDLLEKVHYFIFNDLLEDLDNEKVKVSKLTNNYPDHEIVIYSPEKLELTNSLLENEDNKIKIIDYEPKVLFTLLEIYRKNFDKEEVVSDVISIYSQNNL</sequence>
<evidence type="ECO:0000313" key="2">
    <source>
        <dbReference type="Proteomes" id="UP000306038"/>
    </source>
</evidence>
<accession>A0ABY2R294</accession>
<proteinExistence type="predicted"/>
<reference evidence="1 2" key="1">
    <citation type="submission" date="2019-01" db="EMBL/GenBank/DDBJ databases">
        <authorList>
            <person name="B I."/>
            <person name="Ch S."/>
            <person name="Ch V.R."/>
        </authorList>
    </citation>
    <scope>NUCLEOTIDE SEQUENCE [LARGE SCALE GENOMIC DNA]</scope>
    <source>
        <strain evidence="1 2">JC507</strain>
    </source>
</reference>
<dbReference type="SUPFAM" id="SSF52540">
    <property type="entry name" value="P-loop containing nucleoside triphosphate hydrolases"/>
    <property type="match status" value="1"/>
</dbReference>
<dbReference type="EMBL" id="SDLV01000053">
    <property type="protein sequence ID" value="THV56430.1"/>
    <property type="molecule type" value="Genomic_DNA"/>
</dbReference>